<evidence type="ECO:0000256" key="1">
    <source>
        <dbReference type="ARBA" id="ARBA00004370"/>
    </source>
</evidence>
<feature type="transmembrane region" description="Helical" evidence="8">
    <location>
        <begin position="43"/>
        <end position="65"/>
    </location>
</feature>
<comment type="subunit">
    <text evidence="8">Component of the Sec protein translocase complex. Heterotrimer consisting of SecY, SecE and SecG subunits. The heterotrimers can form oligomers, although 1 heterotrimer is thought to be able to translocate proteins. Interacts with the ribosome. Interacts with SecDF, and other proteins may be involved. Interacts with SecA.</text>
</comment>
<evidence type="ECO:0000256" key="3">
    <source>
        <dbReference type="ARBA" id="ARBA00022692"/>
    </source>
</evidence>
<evidence type="ECO:0000313" key="10">
    <source>
        <dbReference type="Proteomes" id="UP000632377"/>
    </source>
</evidence>
<organism evidence="9 10">
    <name type="scientific">Clostridium rhizosphaerae</name>
    <dbReference type="NCBI Taxonomy" id="2803861"/>
    <lineage>
        <taxon>Bacteria</taxon>
        <taxon>Bacillati</taxon>
        <taxon>Bacillota</taxon>
        <taxon>Clostridia</taxon>
        <taxon>Eubacteriales</taxon>
        <taxon>Clostridiaceae</taxon>
        <taxon>Clostridium</taxon>
    </lineage>
</organism>
<dbReference type="HAMAP" id="MF_00422">
    <property type="entry name" value="SecE"/>
    <property type="match status" value="1"/>
</dbReference>
<dbReference type="InterPro" id="IPR005807">
    <property type="entry name" value="SecE_bac"/>
</dbReference>
<evidence type="ECO:0000256" key="7">
    <source>
        <dbReference type="ARBA" id="ARBA00023136"/>
    </source>
</evidence>
<keyword evidence="6 8" id="KW-0811">Translocation</keyword>
<keyword evidence="7 8" id="KW-0472">Membrane</keyword>
<proteinExistence type="inferred from homology"/>
<evidence type="ECO:0000256" key="2">
    <source>
        <dbReference type="ARBA" id="ARBA00022448"/>
    </source>
</evidence>
<keyword evidence="8" id="KW-1003">Cell membrane</keyword>
<comment type="similarity">
    <text evidence="8">Belongs to the SecE/SEC61-gamma family.</text>
</comment>
<accession>A0ABS1TH13</accession>
<dbReference type="EMBL" id="JAESWC010000026">
    <property type="protein sequence ID" value="MBL4938654.1"/>
    <property type="molecule type" value="Genomic_DNA"/>
</dbReference>
<reference evidence="9 10" key="1">
    <citation type="submission" date="2021-01" db="EMBL/GenBank/DDBJ databases">
        <title>Genome public.</title>
        <authorList>
            <person name="Liu C."/>
            <person name="Sun Q."/>
        </authorList>
    </citation>
    <scope>NUCLEOTIDE SEQUENCE [LARGE SCALE GENOMIC DNA]</scope>
    <source>
        <strain evidence="9 10">YIM B02515</strain>
    </source>
</reference>
<dbReference type="NCBIfam" id="TIGR00964">
    <property type="entry name" value="secE_bact"/>
    <property type="match status" value="1"/>
</dbReference>
<dbReference type="Pfam" id="PF00584">
    <property type="entry name" value="SecE"/>
    <property type="match status" value="1"/>
</dbReference>
<keyword evidence="3 8" id="KW-0812">Transmembrane</keyword>
<evidence type="ECO:0000256" key="6">
    <source>
        <dbReference type="ARBA" id="ARBA00023010"/>
    </source>
</evidence>
<evidence type="ECO:0000313" key="9">
    <source>
        <dbReference type="EMBL" id="MBL4938654.1"/>
    </source>
</evidence>
<dbReference type="InterPro" id="IPR038379">
    <property type="entry name" value="SecE_sf"/>
</dbReference>
<comment type="function">
    <text evidence="8">Essential subunit of the Sec protein translocation channel SecYEG. Clamps together the 2 halves of SecY. May contact the channel plug during translocation.</text>
</comment>
<comment type="caution">
    <text evidence="9">The sequence shown here is derived from an EMBL/GenBank/DDBJ whole genome shotgun (WGS) entry which is preliminary data.</text>
</comment>
<evidence type="ECO:0000256" key="8">
    <source>
        <dbReference type="HAMAP-Rule" id="MF_00422"/>
    </source>
</evidence>
<protein>
    <recommendedName>
        <fullName evidence="8">Protein translocase subunit SecE</fullName>
    </recommendedName>
</protein>
<keyword evidence="2 8" id="KW-0813">Transport</keyword>
<keyword evidence="4 8" id="KW-0653">Protein transport</keyword>
<dbReference type="RefSeq" id="WP_202751418.1">
    <property type="nucleotide sequence ID" value="NZ_JAESWC010000026.1"/>
</dbReference>
<keyword evidence="10" id="KW-1185">Reference proteome</keyword>
<dbReference type="Proteomes" id="UP000632377">
    <property type="component" value="Unassembled WGS sequence"/>
</dbReference>
<gene>
    <name evidence="8 9" type="primary">secE</name>
    <name evidence="9" type="ORF">JK636_23390</name>
</gene>
<dbReference type="InterPro" id="IPR001901">
    <property type="entry name" value="Translocase_SecE/Sec61-g"/>
</dbReference>
<dbReference type="Gene3D" id="1.20.5.1030">
    <property type="entry name" value="Preprotein translocase secy subunit"/>
    <property type="match status" value="1"/>
</dbReference>
<comment type="subcellular location">
    <subcellularLocation>
        <location evidence="8">Cell membrane</location>
        <topology evidence="8">Single-pass membrane protein</topology>
    </subcellularLocation>
    <subcellularLocation>
        <location evidence="1">Membrane</location>
    </subcellularLocation>
</comment>
<evidence type="ECO:0000256" key="4">
    <source>
        <dbReference type="ARBA" id="ARBA00022927"/>
    </source>
</evidence>
<sequence>MAVNGNVKQNNQSKVNIFTRAFRTIKAETKRITWASKDEVKKALAAVATFCVIYMVVVGVLDYGFSNLFKLIFK</sequence>
<keyword evidence="5 8" id="KW-1133">Transmembrane helix</keyword>
<evidence type="ECO:0000256" key="5">
    <source>
        <dbReference type="ARBA" id="ARBA00022989"/>
    </source>
</evidence>
<name>A0ABS1TH13_9CLOT</name>